<comment type="caution">
    <text evidence="2">The sequence shown here is derived from an EMBL/GenBank/DDBJ whole genome shotgun (WGS) entry which is preliminary data.</text>
</comment>
<feature type="region of interest" description="Disordered" evidence="1">
    <location>
        <begin position="1"/>
        <end position="153"/>
    </location>
</feature>
<dbReference type="AlphaFoldDB" id="A0A2S5BDV6"/>
<name>A0A2S5BDV6_9BASI</name>
<evidence type="ECO:0000256" key="1">
    <source>
        <dbReference type="SAM" id="MobiDB-lite"/>
    </source>
</evidence>
<protein>
    <submittedName>
        <fullName evidence="2">Uncharacterized protein</fullName>
    </submittedName>
</protein>
<keyword evidence="3" id="KW-1185">Reference proteome</keyword>
<sequence>MGRSAKMMKRPTKAVSRQINKPAEPVRRVERSLSPEAGPSTIPLFNTSVPGRQSLKPDPKSRARGGAASTRGNAKDVMDDDEDGAEEGMMDDDDDQDEGADSVSVALGEGNKKKKGGLRDKVKAAKTAMKEDDAKSAAKIAGNRRKGPKSNVLGSVDYVKLHEARPGKKKFR</sequence>
<evidence type="ECO:0000313" key="2">
    <source>
        <dbReference type="EMBL" id="POY74954.1"/>
    </source>
</evidence>
<evidence type="ECO:0000313" key="3">
    <source>
        <dbReference type="Proteomes" id="UP000237144"/>
    </source>
</evidence>
<feature type="compositionally biased region" description="Basic and acidic residues" evidence="1">
    <location>
        <begin position="24"/>
        <end position="33"/>
    </location>
</feature>
<reference evidence="2 3" key="1">
    <citation type="journal article" date="2018" name="Front. Microbiol.">
        <title>Prospects for Fungal Bioremediation of Acidic Radioactive Waste Sites: Characterization and Genome Sequence of Rhodotorula taiwanensis MD1149.</title>
        <authorList>
            <person name="Tkavc R."/>
            <person name="Matrosova V.Y."/>
            <person name="Grichenko O.E."/>
            <person name="Gostincar C."/>
            <person name="Volpe R.P."/>
            <person name="Klimenkova P."/>
            <person name="Gaidamakova E.K."/>
            <person name="Zhou C.E."/>
            <person name="Stewart B.J."/>
            <person name="Lyman M.G."/>
            <person name="Malfatti S.A."/>
            <person name="Rubinfeld B."/>
            <person name="Courtot M."/>
            <person name="Singh J."/>
            <person name="Dalgard C.L."/>
            <person name="Hamilton T."/>
            <person name="Frey K.G."/>
            <person name="Gunde-Cimerman N."/>
            <person name="Dugan L."/>
            <person name="Daly M.J."/>
        </authorList>
    </citation>
    <scope>NUCLEOTIDE SEQUENCE [LARGE SCALE GENOMIC DNA]</scope>
    <source>
        <strain evidence="2 3">MD1149</strain>
    </source>
</reference>
<gene>
    <name evidence="2" type="ORF">BMF94_1930</name>
</gene>
<accession>A0A2S5BDV6</accession>
<proteinExistence type="predicted"/>
<feature type="compositionally biased region" description="Basic and acidic residues" evidence="1">
    <location>
        <begin position="117"/>
        <end position="136"/>
    </location>
</feature>
<organism evidence="2 3">
    <name type="scientific">Rhodotorula taiwanensis</name>
    <dbReference type="NCBI Taxonomy" id="741276"/>
    <lineage>
        <taxon>Eukaryota</taxon>
        <taxon>Fungi</taxon>
        <taxon>Dikarya</taxon>
        <taxon>Basidiomycota</taxon>
        <taxon>Pucciniomycotina</taxon>
        <taxon>Microbotryomycetes</taxon>
        <taxon>Sporidiobolales</taxon>
        <taxon>Sporidiobolaceae</taxon>
        <taxon>Rhodotorula</taxon>
    </lineage>
</organism>
<dbReference type="Proteomes" id="UP000237144">
    <property type="component" value="Unassembled WGS sequence"/>
</dbReference>
<feature type="compositionally biased region" description="Acidic residues" evidence="1">
    <location>
        <begin position="78"/>
        <end position="100"/>
    </location>
</feature>
<dbReference type="OrthoDB" id="2538370at2759"/>
<feature type="compositionally biased region" description="Basic residues" evidence="1">
    <location>
        <begin position="1"/>
        <end position="12"/>
    </location>
</feature>
<dbReference type="EMBL" id="PJQD01000020">
    <property type="protein sequence ID" value="POY74954.1"/>
    <property type="molecule type" value="Genomic_DNA"/>
</dbReference>